<dbReference type="RefSeq" id="WP_076343172.1">
    <property type="nucleotide sequence ID" value="NZ_CP019082.1"/>
</dbReference>
<keyword evidence="1" id="KW-0732">Signal</keyword>
<dbReference type="SUPFAM" id="SSF46626">
    <property type="entry name" value="Cytochrome c"/>
    <property type="match status" value="1"/>
</dbReference>
<dbReference type="InterPro" id="IPR022655">
    <property type="entry name" value="DUF1553"/>
</dbReference>
<keyword evidence="6" id="KW-1185">Reference proteome</keyword>
<dbReference type="PANTHER" id="PTHR35889">
    <property type="entry name" value="CYCLOINULO-OLIGOSACCHARIDE FRUCTANOTRANSFERASE-RELATED"/>
    <property type="match status" value="1"/>
</dbReference>
<feature type="domain" description="DUF1553" evidence="3">
    <location>
        <begin position="564"/>
        <end position="806"/>
    </location>
</feature>
<evidence type="ECO:0000256" key="1">
    <source>
        <dbReference type="SAM" id="SignalP"/>
    </source>
</evidence>
<dbReference type="Pfam" id="PF07587">
    <property type="entry name" value="PSD1"/>
    <property type="match status" value="1"/>
</dbReference>
<feature type="signal peptide" evidence="1">
    <location>
        <begin position="1"/>
        <end position="30"/>
    </location>
</feature>
<organism evidence="5 6">
    <name type="scientific">Paludisphaera borealis</name>
    <dbReference type="NCBI Taxonomy" id="1387353"/>
    <lineage>
        <taxon>Bacteria</taxon>
        <taxon>Pseudomonadati</taxon>
        <taxon>Planctomycetota</taxon>
        <taxon>Planctomycetia</taxon>
        <taxon>Isosphaerales</taxon>
        <taxon>Isosphaeraceae</taxon>
        <taxon>Paludisphaera</taxon>
    </lineage>
</organism>
<dbReference type="GO" id="GO:0020037">
    <property type="term" value="F:heme binding"/>
    <property type="evidence" value="ECO:0007669"/>
    <property type="project" value="InterPro"/>
</dbReference>
<feature type="chain" id="PRO_5012572405" description="Cytochrome c domain-containing protein" evidence="1">
    <location>
        <begin position="31"/>
        <end position="833"/>
    </location>
</feature>
<dbReference type="STRING" id="1387353.BSF38_00337"/>
<dbReference type="InterPro" id="IPR011444">
    <property type="entry name" value="DUF1549"/>
</dbReference>
<accession>A0A1U7CJ08</accession>
<protein>
    <recommendedName>
        <fullName evidence="7">Cytochrome c domain-containing protein</fullName>
    </recommendedName>
</protein>
<proteinExistence type="predicted"/>
<dbReference type="InterPro" id="IPR036909">
    <property type="entry name" value="Cyt_c-like_dom_sf"/>
</dbReference>
<feature type="domain" description="Cytochrome C Planctomycete-type" evidence="4">
    <location>
        <begin position="58"/>
        <end position="114"/>
    </location>
</feature>
<dbReference type="PANTHER" id="PTHR35889:SF3">
    <property type="entry name" value="F-BOX DOMAIN-CONTAINING PROTEIN"/>
    <property type="match status" value="1"/>
</dbReference>
<dbReference type="AlphaFoldDB" id="A0A1U7CJ08"/>
<gene>
    <name evidence="5" type="ORF">BSF38_00337</name>
</gene>
<dbReference type="GO" id="GO:0009055">
    <property type="term" value="F:electron transfer activity"/>
    <property type="evidence" value="ECO:0007669"/>
    <property type="project" value="InterPro"/>
</dbReference>
<dbReference type="Pfam" id="PF07583">
    <property type="entry name" value="PSCyt2"/>
    <property type="match status" value="1"/>
</dbReference>
<dbReference type="Proteomes" id="UP000186309">
    <property type="component" value="Chromosome"/>
</dbReference>
<dbReference type="InterPro" id="IPR011429">
    <property type="entry name" value="Cyt_c_Planctomycete-type"/>
</dbReference>
<dbReference type="KEGG" id="pbor:BSF38_00337"/>
<evidence type="ECO:0000259" key="4">
    <source>
        <dbReference type="Pfam" id="PF07635"/>
    </source>
</evidence>
<evidence type="ECO:0000259" key="2">
    <source>
        <dbReference type="Pfam" id="PF07583"/>
    </source>
</evidence>
<reference evidence="6" key="1">
    <citation type="submission" date="2016-12" db="EMBL/GenBank/DDBJ databases">
        <title>Comparative genomics of four Isosphaeraceae planctomycetes: a common pool of plasmids and glycoside hydrolase genes.</title>
        <authorList>
            <person name="Ivanova A."/>
        </authorList>
    </citation>
    <scope>NUCLEOTIDE SEQUENCE [LARGE SCALE GENOMIC DNA]</scope>
    <source>
        <strain evidence="6">PX4</strain>
    </source>
</reference>
<evidence type="ECO:0008006" key="7">
    <source>
        <dbReference type="Google" id="ProtNLM"/>
    </source>
</evidence>
<dbReference type="OrthoDB" id="127107at2"/>
<dbReference type="EMBL" id="CP019082">
    <property type="protein sequence ID" value="APW58925.1"/>
    <property type="molecule type" value="Genomic_DNA"/>
</dbReference>
<name>A0A1U7CJ08_9BACT</name>
<evidence type="ECO:0000313" key="6">
    <source>
        <dbReference type="Proteomes" id="UP000186309"/>
    </source>
</evidence>
<sequence>MDVVARTRSRLLVAAFLALAIVSSSRTTSAGEPGEAKAEADRARFFEQKVRPLLAEKCYSCHGPDKQKGGLRLDSREAALKGGETGAAVAPGKPEASPLVAAVRYEDLEMPPTGKLEADQIAILAQWVEQGAFWTPGATTAGTKPGPASPVDRELWSFQPLRDIQPEGPDAPAPWAAWSRNPIDRFVLGAMLDKGLTPAAEASKRTLIRRVAFDLTGLPPTPEEIDRFLADAAPDAYDRLVDRLLASPQYGERWGRHWLDLVRYAESDGHNADAYRPDAWRYRDYVVRSLNADKPYNRFLTEQLAGDELDPGDPDLRIATGYLRLGPYEANQRNVRGQWTDILNEMTDVTGEVFLGLSIGCARCHDHKFDPILQKDYYRLQAFFTPILPIDGLSVATASETSDYKAKRAEWEKATAEIRAKLDAIERPIREQEDATAIVKFPDDVKAMLARPEAERTPLEAQLAALAFRQITLERDKPLTAAKIAKPDRERWQALVGDLKKFDAIKPAEPAKALGVGDVGPSAPPTTIPGARKTEEIAPGYLTALAPAPAAVPAPVNAPRSTGRRLALANWLSRPDNPLSTRVIVNRIWQYHFGRGLVGTSNDFGKVGDAPSHPELLDWLARRFVADGWRLKPLHRLILTSAAYRQSSERSESEVESARLIDPEVRLLWKQTVQRLEAEEVRDAMLAVSGELTAAASGPSVDPKTPLRSVVAKVMRNTHDPVLEVFDAPDGFTSAGRRNVSTTPVQALLLINGSWTLARAKAMAGRLDRLTAEASGDRDQARIAWAYRLAFGRQPEADELADGLAFLRRPDPREALVDYCHVLLNSNEFLYVD</sequence>
<dbReference type="Pfam" id="PF07635">
    <property type="entry name" value="PSCyt1"/>
    <property type="match status" value="1"/>
</dbReference>
<evidence type="ECO:0000313" key="5">
    <source>
        <dbReference type="EMBL" id="APW58925.1"/>
    </source>
</evidence>
<evidence type="ECO:0000259" key="3">
    <source>
        <dbReference type="Pfam" id="PF07587"/>
    </source>
</evidence>
<feature type="domain" description="DUF1549" evidence="2">
    <location>
        <begin position="182"/>
        <end position="386"/>
    </location>
</feature>